<gene>
    <name evidence="2" type="primary">orf300</name>
</gene>
<proteinExistence type="predicted"/>
<dbReference type="GO" id="GO:0005739">
    <property type="term" value="C:mitochondrion"/>
    <property type="evidence" value="ECO:0007669"/>
    <property type="project" value="UniProtKB-ARBA"/>
</dbReference>
<dbReference type="Pfam" id="PF00961">
    <property type="entry name" value="LAGLIDADG_1"/>
    <property type="match status" value="1"/>
</dbReference>
<dbReference type="PANTHER" id="PTHR36181:SF2">
    <property type="entry name" value="INTRON-ENCODED ENDONUCLEASE AI3-RELATED"/>
    <property type="match status" value="1"/>
</dbReference>
<dbReference type="InterPro" id="IPR051289">
    <property type="entry name" value="LAGLIDADG_Endonuclease"/>
</dbReference>
<feature type="domain" description="Homing endonuclease LAGLIDADG" evidence="1">
    <location>
        <begin position="76"/>
        <end position="133"/>
    </location>
</feature>
<evidence type="ECO:0000259" key="1">
    <source>
        <dbReference type="Pfam" id="PF00961"/>
    </source>
</evidence>
<geneLocation type="mitochondrion" evidence="2"/>
<dbReference type="Gene3D" id="3.10.28.10">
    <property type="entry name" value="Homing endonucleases"/>
    <property type="match status" value="2"/>
</dbReference>
<dbReference type="GO" id="GO:0004519">
    <property type="term" value="F:endonuclease activity"/>
    <property type="evidence" value="ECO:0007669"/>
    <property type="project" value="UniProtKB-KW"/>
</dbReference>
<protein>
    <submittedName>
        <fullName evidence="2">LAGLIDADG endonuclease</fullName>
    </submittedName>
</protein>
<dbReference type="GeneID" id="68665173"/>
<dbReference type="PANTHER" id="PTHR36181">
    <property type="entry name" value="INTRON-ENCODED ENDONUCLEASE AI3-RELATED"/>
    <property type="match status" value="1"/>
</dbReference>
<name>A0A8K1I7T7_9PEZI</name>
<reference evidence="2" key="1">
    <citation type="submission" date="2021-01" db="EMBL/GenBank/DDBJ databases">
        <authorList>
            <person name="Sun H.-H."/>
            <person name="Zhang S."/>
            <person name="Zhang Y.-J."/>
        </authorList>
    </citation>
    <scope>NUCLEOTIDE SEQUENCE</scope>
    <source>
        <strain evidence="2">CMM1</strain>
    </source>
</reference>
<sequence>MSCSALIPIKVGLKPNKKFMSMFVGLVDGDGYIEIGPQKQYNKLTKLPAKSTIRAAPLPLRGRGGCNPSPYGRGVARLVIRLHSRDTALLTYLTKVLGVGSLSSLTSVNQTRLIFTKKDLVQVIIPLMKLYDLQFLTGNRARQYALLNYILDNEVLHWENVEFTPSIPVYSLNDLINLDFFADWVVGFTIAEGSFGLKATGAAFYQIKQKGLENYVLIKAICFTIAGREVKAIKADIADCYQLTLSSKIDVQKVVDFFSSPDNHPLCGYKLEQYSEWLVGLKKSSRYQSLNNLDKINIIG</sequence>
<keyword evidence="2" id="KW-0540">Nuclease</keyword>
<keyword evidence="2" id="KW-0496">Mitochondrion</keyword>
<dbReference type="EMBL" id="MW538937">
    <property type="protein sequence ID" value="UBU98513.1"/>
    <property type="molecule type" value="Genomic_DNA"/>
</dbReference>
<dbReference type="SUPFAM" id="SSF55608">
    <property type="entry name" value="Homing endonucleases"/>
    <property type="match status" value="2"/>
</dbReference>
<accession>A0A8K1I7T7</accession>
<dbReference type="InterPro" id="IPR027434">
    <property type="entry name" value="Homing_endonucl"/>
</dbReference>
<dbReference type="RefSeq" id="YP_010218650.1">
    <property type="nucleotide sequence ID" value="NC_058917.1"/>
</dbReference>
<keyword evidence="2" id="KW-0378">Hydrolase</keyword>
<dbReference type="InterPro" id="IPR004860">
    <property type="entry name" value="LAGLIDADG_dom"/>
</dbReference>
<dbReference type="AlphaFoldDB" id="A0A8K1I7T7"/>
<evidence type="ECO:0000313" key="2">
    <source>
        <dbReference type="EMBL" id="UBU98513.1"/>
    </source>
</evidence>
<organism evidence="2">
    <name type="scientific">Morchella brunnea</name>
    <dbReference type="NCBI Taxonomy" id="1174671"/>
    <lineage>
        <taxon>Eukaryota</taxon>
        <taxon>Fungi</taxon>
        <taxon>Dikarya</taxon>
        <taxon>Ascomycota</taxon>
        <taxon>Pezizomycotina</taxon>
        <taxon>Pezizomycetes</taxon>
        <taxon>Pezizales</taxon>
        <taxon>Morchellaceae</taxon>
        <taxon>Morchella</taxon>
    </lineage>
</organism>
<keyword evidence="2" id="KW-0255">Endonuclease</keyword>